<name>A0A2S9YAT2_9BACT</name>
<comment type="caution">
    <text evidence="2">The sequence shown here is derived from an EMBL/GenBank/DDBJ whole genome shotgun (WGS) entry which is preliminary data.</text>
</comment>
<evidence type="ECO:0000256" key="1">
    <source>
        <dbReference type="SAM" id="SignalP"/>
    </source>
</evidence>
<dbReference type="AlphaFoldDB" id="A0A2S9YAT2"/>
<feature type="chain" id="PRO_5015547718" description="Gram-negative bacterial tonB protein" evidence="1">
    <location>
        <begin position="21"/>
        <end position="118"/>
    </location>
</feature>
<dbReference type="Proteomes" id="UP000237968">
    <property type="component" value="Unassembled WGS sequence"/>
</dbReference>
<dbReference type="PROSITE" id="PS51257">
    <property type="entry name" value="PROKAR_LIPOPROTEIN"/>
    <property type="match status" value="1"/>
</dbReference>
<reference evidence="2 3" key="1">
    <citation type="submission" date="2018-03" db="EMBL/GenBank/DDBJ databases">
        <title>Draft Genome Sequences of the Obligatory Marine Myxobacteria Enhygromyxa salina SWB005.</title>
        <authorList>
            <person name="Poehlein A."/>
            <person name="Moghaddam J.A."/>
            <person name="Harms H."/>
            <person name="Alanjari M."/>
            <person name="Koenig G.M."/>
            <person name="Daniel R."/>
            <person name="Schaeberle T.F."/>
        </authorList>
    </citation>
    <scope>NUCLEOTIDE SEQUENCE [LARGE SCALE GENOMIC DNA]</scope>
    <source>
        <strain evidence="2 3">SWB005</strain>
    </source>
</reference>
<dbReference type="OrthoDB" id="5520553at2"/>
<evidence type="ECO:0000313" key="2">
    <source>
        <dbReference type="EMBL" id="PRQ02220.1"/>
    </source>
</evidence>
<gene>
    <name evidence="2" type="ORF">ENSA5_25550</name>
</gene>
<dbReference type="RefSeq" id="WP_146155635.1">
    <property type="nucleotide sequence ID" value="NZ_PVNK01000126.1"/>
</dbReference>
<organism evidence="2 3">
    <name type="scientific">Enhygromyxa salina</name>
    <dbReference type="NCBI Taxonomy" id="215803"/>
    <lineage>
        <taxon>Bacteria</taxon>
        <taxon>Pseudomonadati</taxon>
        <taxon>Myxococcota</taxon>
        <taxon>Polyangia</taxon>
        <taxon>Nannocystales</taxon>
        <taxon>Nannocystaceae</taxon>
        <taxon>Enhygromyxa</taxon>
    </lineage>
</organism>
<dbReference type="EMBL" id="PVNK01000126">
    <property type="protein sequence ID" value="PRQ02220.1"/>
    <property type="molecule type" value="Genomic_DNA"/>
</dbReference>
<sequence length="118" mass="12917">MSRAPLLLALALTLTACAHRATPSADARVAVVEANMGELQQCWDDLAGAYPGRAGSMLFSVDLRRNGTVDWVEIDADELGVAKLSACTVRRIKRWRFPEDRKRRSITFGVGFSSPGPR</sequence>
<keyword evidence="1" id="KW-0732">Signal</keyword>
<proteinExistence type="predicted"/>
<keyword evidence="3" id="KW-1185">Reference proteome</keyword>
<evidence type="ECO:0000313" key="3">
    <source>
        <dbReference type="Proteomes" id="UP000237968"/>
    </source>
</evidence>
<accession>A0A2S9YAT2</accession>
<dbReference type="NCBIfam" id="NF033768">
    <property type="entry name" value="myxo_SS_tail"/>
    <property type="match status" value="1"/>
</dbReference>
<protein>
    <recommendedName>
        <fullName evidence="4">Gram-negative bacterial tonB protein</fullName>
    </recommendedName>
</protein>
<evidence type="ECO:0008006" key="4">
    <source>
        <dbReference type="Google" id="ProtNLM"/>
    </source>
</evidence>
<dbReference type="InterPro" id="IPR049806">
    <property type="entry name" value="MasK-like_C"/>
</dbReference>
<feature type="signal peptide" evidence="1">
    <location>
        <begin position="1"/>
        <end position="20"/>
    </location>
</feature>